<dbReference type="AlphaFoldDB" id="A0A8J5WX57"/>
<dbReference type="Proteomes" id="UP000729402">
    <property type="component" value="Unassembled WGS sequence"/>
</dbReference>
<gene>
    <name evidence="1" type="ORF">GUJ93_ZPchr0013g35874</name>
</gene>
<comment type="caution">
    <text evidence="1">The sequence shown here is derived from an EMBL/GenBank/DDBJ whole genome shotgun (WGS) entry which is preliminary data.</text>
</comment>
<proteinExistence type="predicted"/>
<sequence length="96" mass="10742">MGRCLSPIRHDSDRANVGQRIALASKHSTTLPRYKLIVFSSFDLIMGGASSIPAYDCWYLVSIYKCAQNEPQEAVIVVYPKTFISRLIAIQWSCSS</sequence>
<evidence type="ECO:0000313" key="1">
    <source>
        <dbReference type="EMBL" id="KAG8097755.1"/>
    </source>
</evidence>
<reference evidence="1" key="2">
    <citation type="submission" date="2021-02" db="EMBL/GenBank/DDBJ databases">
        <authorList>
            <person name="Kimball J.A."/>
            <person name="Haas M.W."/>
            <person name="Macchietto M."/>
            <person name="Kono T."/>
            <person name="Duquette J."/>
            <person name="Shao M."/>
        </authorList>
    </citation>
    <scope>NUCLEOTIDE SEQUENCE</scope>
    <source>
        <tissue evidence="1">Fresh leaf tissue</tissue>
    </source>
</reference>
<protein>
    <submittedName>
        <fullName evidence="1">Uncharacterized protein</fullName>
    </submittedName>
</protein>
<dbReference type="EMBL" id="JAAALK010000079">
    <property type="protein sequence ID" value="KAG8097755.1"/>
    <property type="molecule type" value="Genomic_DNA"/>
</dbReference>
<organism evidence="1 2">
    <name type="scientific">Zizania palustris</name>
    <name type="common">Northern wild rice</name>
    <dbReference type="NCBI Taxonomy" id="103762"/>
    <lineage>
        <taxon>Eukaryota</taxon>
        <taxon>Viridiplantae</taxon>
        <taxon>Streptophyta</taxon>
        <taxon>Embryophyta</taxon>
        <taxon>Tracheophyta</taxon>
        <taxon>Spermatophyta</taxon>
        <taxon>Magnoliopsida</taxon>
        <taxon>Liliopsida</taxon>
        <taxon>Poales</taxon>
        <taxon>Poaceae</taxon>
        <taxon>BOP clade</taxon>
        <taxon>Oryzoideae</taxon>
        <taxon>Oryzeae</taxon>
        <taxon>Zizaniinae</taxon>
        <taxon>Zizania</taxon>
    </lineage>
</organism>
<accession>A0A8J5WX57</accession>
<evidence type="ECO:0000313" key="2">
    <source>
        <dbReference type="Proteomes" id="UP000729402"/>
    </source>
</evidence>
<name>A0A8J5WX57_ZIZPA</name>
<keyword evidence="2" id="KW-1185">Reference proteome</keyword>
<reference evidence="1" key="1">
    <citation type="journal article" date="2021" name="bioRxiv">
        <title>Whole Genome Assembly and Annotation of Northern Wild Rice, Zizania palustris L., Supports a Whole Genome Duplication in the Zizania Genus.</title>
        <authorList>
            <person name="Haas M."/>
            <person name="Kono T."/>
            <person name="Macchietto M."/>
            <person name="Millas R."/>
            <person name="McGilp L."/>
            <person name="Shao M."/>
            <person name="Duquette J."/>
            <person name="Hirsch C.N."/>
            <person name="Kimball J."/>
        </authorList>
    </citation>
    <scope>NUCLEOTIDE SEQUENCE</scope>
    <source>
        <tissue evidence="1">Fresh leaf tissue</tissue>
    </source>
</reference>